<dbReference type="SUPFAM" id="SSF47616">
    <property type="entry name" value="GST C-terminal domain-like"/>
    <property type="match status" value="1"/>
</dbReference>
<dbReference type="PANTHER" id="PTHR42673:SF4">
    <property type="entry name" value="MALEYLACETOACETATE ISOMERASE"/>
    <property type="match status" value="1"/>
</dbReference>
<keyword evidence="3" id="KW-1185">Reference proteome</keyword>
<gene>
    <name evidence="2" type="ORF">JM946_22765</name>
</gene>
<comment type="caution">
    <text evidence="2">The sequence shown here is derived from an EMBL/GenBank/DDBJ whole genome shotgun (WGS) entry which is preliminary data.</text>
</comment>
<dbReference type="PANTHER" id="PTHR42673">
    <property type="entry name" value="MALEYLACETOACETATE ISOMERASE"/>
    <property type="match status" value="1"/>
</dbReference>
<sequence length="214" mass="23990">MLTLVIGNKNLSSWSLRPWLVLKHFGIEFEEVKLPLDTPAFHRDIVKYSPTRRVPVLVDGAITIWDSLAIAEYLNEKVQGRAWPADAAARALARAVSAEMHSGFAALRTHWPMKATGTASVQLPPEGEADVARVQQLWHEIRSQYAQRGPWLFGEYSIADAMYAPVALRFRHYGAKFSSEVAAAYQQQLVHDAHMQAWIADSQLEVDNNWGTPA</sequence>
<dbReference type="InterPro" id="IPR036249">
    <property type="entry name" value="Thioredoxin-like_sf"/>
</dbReference>
<organism evidence="2 3">
    <name type="scientific">Steroidobacter gossypii</name>
    <dbReference type="NCBI Taxonomy" id="2805490"/>
    <lineage>
        <taxon>Bacteria</taxon>
        <taxon>Pseudomonadati</taxon>
        <taxon>Pseudomonadota</taxon>
        <taxon>Gammaproteobacteria</taxon>
        <taxon>Steroidobacterales</taxon>
        <taxon>Steroidobacteraceae</taxon>
        <taxon>Steroidobacter</taxon>
    </lineage>
</organism>
<dbReference type="PROSITE" id="PS50404">
    <property type="entry name" value="GST_NTER"/>
    <property type="match status" value="1"/>
</dbReference>
<dbReference type="InterPro" id="IPR004045">
    <property type="entry name" value="Glutathione_S-Trfase_N"/>
</dbReference>
<dbReference type="EMBL" id="JAEVLS010000005">
    <property type="protein sequence ID" value="MBM0107574.1"/>
    <property type="molecule type" value="Genomic_DNA"/>
</dbReference>
<evidence type="ECO:0000259" key="1">
    <source>
        <dbReference type="PROSITE" id="PS50404"/>
    </source>
</evidence>
<dbReference type="CDD" id="cd03043">
    <property type="entry name" value="GST_N_1"/>
    <property type="match status" value="1"/>
</dbReference>
<dbReference type="RefSeq" id="WP_203169677.1">
    <property type="nucleotide sequence ID" value="NZ_JAEVLS010000005.1"/>
</dbReference>
<dbReference type="CDD" id="cd03194">
    <property type="entry name" value="GST_C_3"/>
    <property type="match status" value="1"/>
</dbReference>
<dbReference type="Gene3D" id="3.40.30.10">
    <property type="entry name" value="Glutaredoxin"/>
    <property type="match status" value="1"/>
</dbReference>
<feature type="domain" description="GST N-terminal" evidence="1">
    <location>
        <begin position="2"/>
        <end position="82"/>
    </location>
</feature>
<reference evidence="2 3" key="1">
    <citation type="journal article" date="2021" name="Int. J. Syst. Evol. Microbiol.">
        <title>Steroidobacter gossypii sp. nov., isolated from soil of cotton cropping field.</title>
        <authorList>
            <person name="Huang R."/>
            <person name="Yang S."/>
            <person name="Zhen C."/>
            <person name="Liu W."/>
        </authorList>
    </citation>
    <scope>NUCLEOTIDE SEQUENCE [LARGE SCALE GENOMIC DNA]</scope>
    <source>
        <strain evidence="2 3">S1-65</strain>
    </source>
</reference>
<proteinExistence type="predicted"/>
<accession>A0ABS1X2X2</accession>
<dbReference type="SFLD" id="SFLDS00019">
    <property type="entry name" value="Glutathione_Transferase_(cytos"/>
    <property type="match status" value="1"/>
</dbReference>
<evidence type="ECO:0000313" key="2">
    <source>
        <dbReference type="EMBL" id="MBM0107574.1"/>
    </source>
</evidence>
<dbReference type="Proteomes" id="UP000661077">
    <property type="component" value="Unassembled WGS sequence"/>
</dbReference>
<dbReference type="InterPro" id="IPR036282">
    <property type="entry name" value="Glutathione-S-Trfase_C_sf"/>
</dbReference>
<dbReference type="InterPro" id="IPR040079">
    <property type="entry name" value="Glutathione_S-Trfase"/>
</dbReference>
<dbReference type="Pfam" id="PF13409">
    <property type="entry name" value="GST_N_2"/>
    <property type="match status" value="1"/>
</dbReference>
<dbReference type="SUPFAM" id="SSF52833">
    <property type="entry name" value="Thioredoxin-like"/>
    <property type="match status" value="1"/>
</dbReference>
<name>A0ABS1X2X2_9GAMM</name>
<evidence type="ECO:0000313" key="3">
    <source>
        <dbReference type="Proteomes" id="UP000661077"/>
    </source>
</evidence>
<dbReference type="Gene3D" id="1.20.1050.10">
    <property type="match status" value="1"/>
</dbReference>
<protein>
    <submittedName>
        <fullName evidence="2">Glutathione S-transferase family protein</fullName>
    </submittedName>
</protein>